<dbReference type="SMART" id="SM00317">
    <property type="entry name" value="SET"/>
    <property type="match status" value="1"/>
</dbReference>
<comment type="subcellular location">
    <subcellularLocation>
        <location evidence="2">Chromosome</location>
    </subcellularLocation>
    <subcellularLocation>
        <location evidence="1">Nucleus</location>
    </subcellularLocation>
</comment>
<dbReference type="VEuPathDB" id="FungiDB:PSTT_10844"/>
<evidence type="ECO:0000256" key="9">
    <source>
        <dbReference type="SAM" id="Phobius"/>
    </source>
</evidence>
<dbReference type="Pfam" id="PF00856">
    <property type="entry name" value="SET"/>
    <property type="match status" value="1"/>
</dbReference>
<name>A0A2S4V306_9BASI</name>
<feature type="compositionally biased region" description="Polar residues" evidence="8">
    <location>
        <begin position="258"/>
        <end position="269"/>
    </location>
</feature>
<reference evidence="13" key="1">
    <citation type="submission" date="2017-12" db="EMBL/GenBank/DDBJ databases">
        <title>Gene loss provides genomic basis for host adaptation in cereal stripe rust fungi.</title>
        <authorList>
            <person name="Xia C."/>
        </authorList>
    </citation>
    <scope>NUCLEOTIDE SEQUENCE [LARGE SCALE GENOMIC DNA]</scope>
    <source>
        <strain evidence="13">93-210</strain>
    </source>
</reference>
<accession>A0A2S4V306</accession>
<feature type="compositionally biased region" description="Low complexity" evidence="8">
    <location>
        <begin position="183"/>
        <end position="193"/>
    </location>
</feature>
<evidence type="ECO:0000259" key="11">
    <source>
        <dbReference type="PROSITE" id="PS50868"/>
    </source>
</evidence>
<feature type="compositionally biased region" description="Low complexity" evidence="8">
    <location>
        <begin position="478"/>
        <end position="492"/>
    </location>
</feature>
<feature type="domain" description="Post-SET" evidence="11">
    <location>
        <begin position="867"/>
        <end position="883"/>
    </location>
</feature>
<keyword evidence="3" id="KW-0158">Chromosome</keyword>
<dbReference type="SUPFAM" id="SSF82199">
    <property type="entry name" value="SET domain"/>
    <property type="match status" value="1"/>
</dbReference>
<feature type="region of interest" description="Disordered" evidence="8">
    <location>
        <begin position="428"/>
        <end position="518"/>
    </location>
</feature>
<dbReference type="GO" id="GO:0005694">
    <property type="term" value="C:chromosome"/>
    <property type="evidence" value="ECO:0007669"/>
    <property type="project" value="UniProtKB-SubCell"/>
</dbReference>
<feature type="compositionally biased region" description="Low complexity" evidence="8">
    <location>
        <begin position="227"/>
        <end position="250"/>
    </location>
</feature>
<dbReference type="InterPro" id="IPR006560">
    <property type="entry name" value="AWS_dom"/>
</dbReference>
<feature type="compositionally biased region" description="Polar residues" evidence="8">
    <location>
        <begin position="595"/>
        <end position="606"/>
    </location>
</feature>
<keyword evidence="7" id="KW-0539">Nucleus</keyword>
<dbReference type="Proteomes" id="UP000239156">
    <property type="component" value="Unassembled WGS sequence"/>
</dbReference>
<keyword evidence="4" id="KW-0489">Methyltransferase</keyword>
<evidence type="ECO:0000313" key="14">
    <source>
        <dbReference type="Proteomes" id="UP000239156"/>
    </source>
</evidence>
<proteinExistence type="predicted"/>
<keyword evidence="6" id="KW-0949">S-adenosyl-L-methionine</keyword>
<gene>
    <name evidence="13" type="ORF">PSTT_10844</name>
</gene>
<evidence type="ECO:0000256" key="7">
    <source>
        <dbReference type="ARBA" id="ARBA00023242"/>
    </source>
</evidence>
<dbReference type="InterPro" id="IPR003616">
    <property type="entry name" value="Post-SET_dom"/>
</dbReference>
<feature type="transmembrane region" description="Helical" evidence="9">
    <location>
        <begin position="29"/>
        <end position="51"/>
    </location>
</feature>
<keyword evidence="9" id="KW-0812">Transmembrane</keyword>
<keyword evidence="9" id="KW-0472">Membrane</keyword>
<keyword evidence="14" id="KW-1185">Reference proteome</keyword>
<dbReference type="SMART" id="SM00570">
    <property type="entry name" value="AWS"/>
    <property type="match status" value="1"/>
</dbReference>
<feature type="compositionally biased region" description="Low complexity" evidence="8">
    <location>
        <begin position="137"/>
        <end position="149"/>
    </location>
</feature>
<organism evidence="13 14">
    <name type="scientific">Puccinia striiformis</name>
    <dbReference type="NCBI Taxonomy" id="27350"/>
    <lineage>
        <taxon>Eukaryota</taxon>
        <taxon>Fungi</taxon>
        <taxon>Dikarya</taxon>
        <taxon>Basidiomycota</taxon>
        <taxon>Pucciniomycotina</taxon>
        <taxon>Pucciniomycetes</taxon>
        <taxon>Pucciniales</taxon>
        <taxon>Pucciniaceae</taxon>
        <taxon>Puccinia</taxon>
    </lineage>
</organism>
<comment type="caution">
    <text evidence="13">The sequence shown here is derived from an EMBL/GenBank/DDBJ whole genome shotgun (WGS) entry which is preliminary data.</text>
</comment>
<evidence type="ECO:0000256" key="5">
    <source>
        <dbReference type="ARBA" id="ARBA00022679"/>
    </source>
</evidence>
<keyword evidence="5" id="KW-0808">Transferase</keyword>
<dbReference type="InterPro" id="IPR050777">
    <property type="entry name" value="SET2_Histone-Lys_MeTrsfase"/>
</dbReference>
<evidence type="ECO:0000256" key="2">
    <source>
        <dbReference type="ARBA" id="ARBA00004286"/>
    </source>
</evidence>
<dbReference type="GO" id="GO:0032259">
    <property type="term" value="P:methylation"/>
    <property type="evidence" value="ECO:0007669"/>
    <property type="project" value="UniProtKB-KW"/>
</dbReference>
<dbReference type="VEuPathDB" id="FungiDB:PSHT_03981"/>
<dbReference type="EMBL" id="PKSL01000120">
    <property type="protein sequence ID" value="POW03815.1"/>
    <property type="molecule type" value="Genomic_DNA"/>
</dbReference>
<protein>
    <recommendedName>
        <fullName evidence="15">Histone-lysine N-methyltransferase</fullName>
    </recommendedName>
</protein>
<dbReference type="Gene3D" id="2.170.270.10">
    <property type="entry name" value="SET domain"/>
    <property type="match status" value="1"/>
</dbReference>
<evidence type="ECO:0008006" key="15">
    <source>
        <dbReference type="Google" id="ProtNLM"/>
    </source>
</evidence>
<dbReference type="PANTHER" id="PTHR22884">
    <property type="entry name" value="SET DOMAIN PROTEINS"/>
    <property type="match status" value="1"/>
</dbReference>
<feature type="region of interest" description="Disordered" evidence="8">
    <location>
        <begin position="173"/>
        <end position="206"/>
    </location>
</feature>
<dbReference type="GO" id="GO:0005634">
    <property type="term" value="C:nucleus"/>
    <property type="evidence" value="ECO:0007669"/>
    <property type="project" value="UniProtKB-SubCell"/>
</dbReference>
<feature type="domain" description="SET" evidence="10">
    <location>
        <begin position="690"/>
        <end position="809"/>
    </location>
</feature>
<dbReference type="PROSITE" id="PS51215">
    <property type="entry name" value="AWS"/>
    <property type="match status" value="1"/>
</dbReference>
<feature type="compositionally biased region" description="Polar residues" evidence="8">
    <location>
        <begin position="549"/>
        <end position="558"/>
    </location>
</feature>
<feature type="region of interest" description="Disordered" evidence="8">
    <location>
        <begin position="224"/>
        <end position="400"/>
    </location>
</feature>
<dbReference type="InterPro" id="IPR001214">
    <property type="entry name" value="SET_dom"/>
</dbReference>
<keyword evidence="9" id="KW-1133">Transmembrane helix</keyword>
<feature type="compositionally biased region" description="Low complexity" evidence="8">
    <location>
        <begin position="305"/>
        <end position="316"/>
    </location>
</feature>
<evidence type="ECO:0000256" key="8">
    <source>
        <dbReference type="SAM" id="MobiDB-lite"/>
    </source>
</evidence>
<feature type="region of interest" description="Disordered" evidence="8">
    <location>
        <begin position="591"/>
        <end position="610"/>
    </location>
</feature>
<dbReference type="AlphaFoldDB" id="A0A2S4V306"/>
<dbReference type="GO" id="GO:0042054">
    <property type="term" value="F:histone methyltransferase activity"/>
    <property type="evidence" value="ECO:0007669"/>
    <property type="project" value="InterPro"/>
</dbReference>
<evidence type="ECO:0000259" key="10">
    <source>
        <dbReference type="PROSITE" id="PS50280"/>
    </source>
</evidence>
<feature type="compositionally biased region" description="Acidic residues" evidence="8">
    <location>
        <begin position="173"/>
        <end position="182"/>
    </location>
</feature>
<evidence type="ECO:0000256" key="6">
    <source>
        <dbReference type="ARBA" id="ARBA00022691"/>
    </source>
</evidence>
<evidence type="ECO:0000256" key="1">
    <source>
        <dbReference type="ARBA" id="ARBA00004123"/>
    </source>
</evidence>
<dbReference type="PROSITE" id="PS50280">
    <property type="entry name" value="SET"/>
    <property type="match status" value="1"/>
</dbReference>
<evidence type="ECO:0000256" key="3">
    <source>
        <dbReference type="ARBA" id="ARBA00022454"/>
    </source>
</evidence>
<feature type="domain" description="AWS" evidence="12">
    <location>
        <begin position="633"/>
        <end position="678"/>
    </location>
</feature>
<feature type="region of interest" description="Disordered" evidence="8">
    <location>
        <begin position="538"/>
        <end position="558"/>
    </location>
</feature>
<evidence type="ECO:0000256" key="4">
    <source>
        <dbReference type="ARBA" id="ARBA00022603"/>
    </source>
</evidence>
<feature type="region of interest" description="Disordered" evidence="8">
    <location>
        <begin position="826"/>
        <end position="847"/>
    </location>
</feature>
<evidence type="ECO:0000313" key="13">
    <source>
        <dbReference type="EMBL" id="POW03815.1"/>
    </source>
</evidence>
<dbReference type="PROSITE" id="PS50868">
    <property type="entry name" value="POST_SET"/>
    <property type="match status" value="1"/>
</dbReference>
<sequence>MMTLFCSGLLTVVAVDFVAVDFVAVDFVAVVFGFGAVVFGFGGAVVGFGAVDVSFGAVDVDFGAEVVRLDEVVFSFDTVVLSGFDAAVVDGSAVVNAHTISSTPGGVKKISPPLLEKKGVGWGGDTPDLGWSTRKFSSSSSHQSHSHSQTTIKNKKRRNRMWRPGKWVYIEEEDEESNENNNDDNNNNNNNNEGSVDPPSPPWKLGQVPEETAIFKDGRRMSRRFNQQQQQQQPTTKNQTPPPQATTTMPKRTRRKSTGQVSNQNTTQAKSRRKSHAQPTPTAEEEDELEDNKDQETHQNQNQNPPDSTPITDTSPNFDQSQSDSTRLTQDQLNPKSNAATGEAPILDFNSVTEAHSAGPPTPPAIEFSRGTTFQDRRASAPPVPPPSVSTDLLHLPPPLKKFKPWEALKGFHTDGTDVAGDLRLIQEGNQKKLDNHNARNHKKTAVQSAGKQAPIPGNSRGTEQSDSKREQEEDELSSLSDLTELSSSLSDLSDEEEPNQEHRRRRQRRSSSSSSLIYSEVELEDDCLPEALVRTVRRPSRPSVSTTIENSSAAPVTSDQKSLNEFIKWKKRNSVVLHHRERKVALRKSINDHPPSTNNTSTTIDPENWEPPSYIKIKSNTYPFRKPELSEFPPAICNCTDGGCGEKCLNRAMFYLCDPKQCQLGQSCLNVPFNQRKDLIDESSTKLGKGLKVFYTGPIKGWGLKTEIKLKKDSFVIDYRGEIISRDLCYKRVLNEYHGFKHFYLMDYDGSDVIDAGIKGNCSRFINHSCVPNLRVERFKLSGLEEYQFGIFTTRDIEIGEELSYDYGWRNFSDIAPTSNIRTSILSKPSTSTSTTEGQEEQPRTLRRSTISNRTSVVLVSATAPTVQRCYCGSKGCKGFLGAKKLTPIHPPSSISTATALLLLLRLLPAFSRRFLFFWEGLLSLFSSTLVYGRDDTS</sequence>
<feature type="region of interest" description="Disordered" evidence="8">
    <location>
        <begin position="131"/>
        <end position="159"/>
    </location>
</feature>
<evidence type="ECO:0000259" key="12">
    <source>
        <dbReference type="PROSITE" id="PS51215"/>
    </source>
</evidence>
<feature type="compositionally biased region" description="Polar residues" evidence="8">
    <location>
        <begin position="317"/>
        <end position="340"/>
    </location>
</feature>
<dbReference type="Pfam" id="PF17907">
    <property type="entry name" value="AWS"/>
    <property type="match status" value="1"/>
</dbReference>
<dbReference type="InterPro" id="IPR046341">
    <property type="entry name" value="SET_dom_sf"/>
</dbReference>